<reference evidence="7" key="1">
    <citation type="submission" date="2022-01" db="EMBL/GenBank/DDBJ databases">
        <authorList>
            <person name="Jo J.-H."/>
            <person name="Im W.-T."/>
        </authorList>
    </citation>
    <scope>NUCLEOTIDE SEQUENCE</scope>
    <source>
        <strain evidence="7">I2-34</strain>
    </source>
</reference>
<sequence>MRASAQPTAQSGGYFRGRIVTDGQVIEDGLLAYAGERIVYAGPATGFDTTGWAERELPAGAILLPGLIDLHCHGARGGDFTSGSNEAIRTAVDFLHRSGTTTLLASTVTAPRDELIDAMERLAPLAQEGLIAGIHAEGPFLSPVRSGAHQRGHLAAPDPGLVDELLNASQGQLRSMTYAPELAGAEELVDLLTARGINPSLGHTDCDAATAAAALARAAEGLAPAGFDGYSSRPTVTHLFNAMPPSHHRSPGPAAASLRAAKAGQAVVELISDGVHLDPQTVLTVFDLIGAENVALVSDSCAATGSPDGRYTLGGSEVTVADGVATVDGVLAGGTSTLLDVLRRTVAAGVPLADAVTAATTVPASLLALMDEVGSLHPGYSADVLVATSGLELVAVLRQGQWLPELRQ</sequence>
<comment type="caution">
    <text evidence="7">The sequence shown here is derived from an EMBL/GenBank/DDBJ whole genome shotgun (WGS) entry which is preliminary data.</text>
</comment>
<evidence type="ECO:0000256" key="4">
    <source>
        <dbReference type="ARBA" id="ARBA00023277"/>
    </source>
</evidence>
<dbReference type="InterPro" id="IPR011059">
    <property type="entry name" value="Metal-dep_hydrolase_composite"/>
</dbReference>
<evidence type="ECO:0000256" key="5">
    <source>
        <dbReference type="PIRNR" id="PIRNR038994"/>
    </source>
</evidence>
<dbReference type="SUPFAM" id="SSF51556">
    <property type="entry name" value="Metallo-dependent hydrolases"/>
    <property type="match status" value="1"/>
</dbReference>
<keyword evidence="4 5" id="KW-0119">Carbohydrate metabolism</keyword>
<evidence type="ECO:0000259" key="6">
    <source>
        <dbReference type="Pfam" id="PF01979"/>
    </source>
</evidence>
<dbReference type="Pfam" id="PF01979">
    <property type="entry name" value="Amidohydro_1"/>
    <property type="match status" value="1"/>
</dbReference>
<evidence type="ECO:0000313" key="7">
    <source>
        <dbReference type="EMBL" id="MCG2624004.1"/>
    </source>
</evidence>
<keyword evidence="8" id="KW-1185">Reference proteome</keyword>
<dbReference type="InterPro" id="IPR006680">
    <property type="entry name" value="Amidohydro-rel"/>
</dbReference>
<dbReference type="PANTHER" id="PTHR11113">
    <property type="entry name" value="N-ACETYLGLUCOSAMINE-6-PHOSPHATE DEACETYLASE"/>
    <property type="match status" value="1"/>
</dbReference>
<organism evidence="7 8">
    <name type="scientific">Arthrobacter hankyongi</name>
    <dbReference type="NCBI Taxonomy" id="2904801"/>
    <lineage>
        <taxon>Bacteria</taxon>
        <taxon>Bacillati</taxon>
        <taxon>Actinomycetota</taxon>
        <taxon>Actinomycetes</taxon>
        <taxon>Micrococcales</taxon>
        <taxon>Micrococcaceae</taxon>
        <taxon>Arthrobacter</taxon>
    </lineage>
</organism>
<evidence type="ECO:0000313" key="8">
    <source>
        <dbReference type="Proteomes" id="UP001165368"/>
    </source>
</evidence>
<proteinExistence type="inferred from homology"/>
<keyword evidence="3 5" id="KW-0378">Hydrolase</keyword>
<accession>A0ABS9LBE7</accession>
<dbReference type="RefSeq" id="WP_237825009.1">
    <property type="nucleotide sequence ID" value="NZ_JAKLTQ010000019.1"/>
</dbReference>
<dbReference type="Gene3D" id="2.30.40.10">
    <property type="entry name" value="Urease, subunit C, domain 1"/>
    <property type="match status" value="1"/>
</dbReference>
<dbReference type="PANTHER" id="PTHR11113:SF14">
    <property type="entry name" value="N-ACETYLGLUCOSAMINE-6-PHOSPHATE DEACETYLASE"/>
    <property type="match status" value="1"/>
</dbReference>
<gene>
    <name evidence="7" type="ORF">LVY72_19100</name>
</gene>
<dbReference type="SUPFAM" id="SSF51338">
    <property type="entry name" value="Composite domain of metallo-dependent hydrolases"/>
    <property type="match status" value="1"/>
</dbReference>
<feature type="domain" description="Amidohydrolase-related" evidence="6">
    <location>
        <begin position="62"/>
        <end position="400"/>
    </location>
</feature>
<dbReference type="Proteomes" id="UP001165368">
    <property type="component" value="Unassembled WGS sequence"/>
</dbReference>
<dbReference type="Gene3D" id="3.20.20.140">
    <property type="entry name" value="Metal-dependent hydrolases"/>
    <property type="match status" value="1"/>
</dbReference>
<dbReference type="InterPro" id="IPR003764">
    <property type="entry name" value="GlcNAc_6-P_deAcase"/>
</dbReference>
<comment type="similarity">
    <text evidence="1 5">Belongs to the metallo-dependent hydrolases superfamily. NagA family.</text>
</comment>
<name>A0ABS9LBE7_9MICC</name>
<evidence type="ECO:0000256" key="3">
    <source>
        <dbReference type="ARBA" id="ARBA00022801"/>
    </source>
</evidence>
<dbReference type="InterPro" id="IPR032466">
    <property type="entry name" value="Metal_Hydrolase"/>
</dbReference>
<dbReference type="PIRSF" id="PIRSF038994">
    <property type="entry name" value="NagA"/>
    <property type="match status" value="1"/>
</dbReference>
<evidence type="ECO:0000256" key="1">
    <source>
        <dbReference type="ARBA" id="ARBA00010716"/>
    </source>
</evidence>
<protein>
    <submittedName>
        <fullName evidence="7">Amidohydrolase family protein</fullName>
    </submittedName>
</protein>
<dbReference type="EMBL" id="JAKLTQ010000019">
    <property type="protein sequence ID" value="MCG2624004.1"/>
    <property type="molecule type" value="Genomic_DNA"/>
</dbReference>
<evidence type="ECO:0000256" key="2">
    <source>
        <dbReference type="ARBA" id="ARBA00022723"/>
    </source>
</evidence>
<keyword evidence="2" id="KW-0479">Metal-binding</keyword>